<evidence type="ECO:0000313" key="3">
    <source>
        <dbReference type="Proteomes" id="UP000316416"/>
    </source>
</evidence>
<evidence type="ECO:0000313" key="2">
    <source>
        <dbReference type="EMBL" id="QPG56679.2"/>
    </source>
</evidence>
<dbReference type="EMBL" id="CP045503">
    <property type="protein sequence ID" value="QPG56679.2"/>
    <property type="molecule type" value="Genomic_DNA"/>
</dbReference>
<organism evidence="2 3">
    <name type="scientific">Shewanella eurypsychrophilus</name>
    <dbReference type="NCBI Taxonomy" id="2593656"/>
    <lineage>
        <taxon>Bacteria</taxon>
        <taxon>Pseudomonadati</taxon>
        <taxon>Pseudomonadota</taxon>
        <taxon>Gammaproteobacteria</taxon>
        <taxon>Alteromonadales</taxon>
        <taxon>Shewanellaceae</taxon>
        <taxon>Shewanella</taxon>
    </lineage>
</organism>
<dbReference type="RefSeq" id="WP_195873204.1">
    <property type="nucleotide sequence ID" value="NZ_CP045503.2"/>
</dbReference>
<dbReference type="Gene3D" id="3.40.1360.10">
    <property type="match status" value="1"/>
</dbReference>
<dbReference type="InterPro" id="IPR055705">
    <property type="entry name" value="DUF7281"/>
</dbReference>
<protein>
    <recommendedName>
        <fullName evidence="1">DUF7281 domain-containing protein</fullName>
    </recommendedName>
</protein>
<dbReference type="Proteomes" id="UP000316416">
    <property type="component" value="Chromosome"/>
</dbReference>
<reference evidence="2" key="1">
    <citation type="submission" date="2021-07" db="EMBL/GenBank/DDBJ databases">
        <title>Shewanella sp. YLB-07 whole genome sequence.</title>
        <authorList>
            <person name="Yu L."/>
        </authorList>
    </citation>
    <scope>NUCLEOTIDE SEQUENCE</scope>
    <source>
        <strain evidence="2">YLB-08</strain>
    </source>
</reference>
<evidence type="ECO:0000259" key="1">
    <source>
        <dbReference type="Pfam" id="PF23947"/>
    </source>
</evidence>
<keyword evidence="3" id="KW-1185">Reference proteome</keyword>
<dbReference type="InterPro" id="IPR036078">
    <property type="entry name" value="Spo11/TopoVI_A_sf"/>
</dbReference>
<gene>
    <name evidence="2" type="ORF">FM038_003990</name>
</gene>
<sequence>MARLTKVHANLISNVLKKCSAKVSYNPNWQKIYAELEVGSPDESTRYLLFTAAQRHQLNEMSAAYFGCSLLMTSFKGSRKEVSHYSRDDKLASIKPDEQYLLIKPQPLFTAVASDLALRVPLDQIIKLLESPDNTITHVVVVENLDAFDYWNEFSVTADLRQALVVYRGHDALAKGVKVLLQRLPKTIEVVAFVDVDPDGIKIALTTPKATQILSSDFNSLSLLIKSSSYSKDFDKQHKAVNYMQKHPDHWPSLQQFIIERRVSIKQQHLLAFEVPLIMHNRKS</sequence>
<proteinExistence type="predicted"/>
<name>A0ABX6V236_9GAMM</name>
<dbReference type="SUPFAM" id="SSF56726">
    <property type="entry name" value="DNA topoisomerase IV, alpha subunit"/>
    <property type="match status" value="1"/>
</dbReference>
<feature type="domain" description="DUF7281" evidence="1">
    <location>
        <begin position="113"/>
        <end position="277"/>
    </location>
</feature>
<accession>A0ABX6V236</accession>
<dbReference type="Pfam" id="PF23947">
    <property type="entry name" value="DUF7281"/>
    <property type="match status" value="1"/>
</dbReference>